<organism evidence="8 9">
    <name type="scientific">Tahibacter soli</name>
    <dbReference type="NCBI Taxonomy" id="2983605"/>
    <lineage>
        <taxon>Bacteria</taxon>
        <taxon>Pseudomonadati</taxon>
        <taxon>Pseudomonadota</taxon>
        <taxon>Gammaproteobacteria</taxon>
        <taxon>Lysobacterales</taxon>
        <taxon>Rhodanobacteraceae</taxon>
        <taxon>Tahibacter</taxon>
    </lineage>
</organism>
<dbReference type="PANTHER" id="PTHR11228">
    <property type="entry name" value="RADICAL SAM DOMAIN PROTEIN"/>
    <property type="match status" value="1"/>
</dbReference>
<evidence type="ECO:0000256" key="4">
    <source>
        <dbReference type="ARBA" id="ARBA00023004"/>
    </source>
</evidence>
<dbReference type="GO" id="GO:0051536">
    <property type="term" value="F:iron-sulfur cluster binding"/>
    <property type="evidence" value="ECO:0007669"/>
    <property type="project" value="UniProtKB-KW"/>
</dbReference>
<keyword evidence="2" id="KW-0949">S-adenosyl-L-methionine</keyword>
<evidence type="ECO:0000256" key="1">
    <source>
        <dbReference type="ARBA" id="ARBA00001966"/>
    </source>
</evidence>
<keyword evidence="5" id="KW-0411">Iron-sulfur</keyword>
<dbReference type="InterPro" id="IPR058240">
    <property type="entry name" value="rSAM_sf"/>
</dbReference>
<accession>A0A9X4BN82</accession>
<dbReference type="InterPro" id="IPR013785">
    <property type="entry name" value="Aldolase_TIM"/>
</dbReference>
<dbReference type="AlphaFoldDB" id="A0A9X4BN82"/>
<protein>
    <submittedName>
        <fullName evidence="8">Radical SAM protein</fullName>
    </submittedName>
</protein>
<evidence type="ECO:0000256" key="2">
    <source>
        <dbReference type="ARBA" id="ARBA00022691"/>
    </source>
</evidence>
<dbReference type="CDD" id="cd01335">
    <property type="entry name" value="Radical_SAM"/>
    <property type="match status" value="1"/>
</dbReference>
<gene>
    <name evidence="8" type="ORF">OD750_026660</name>
</gene>
<dbReference type="RefSeq" id="WP_263542589.1">
    <property type="nucleotide sequence ID" value="NZ_JAOVZO020000023.1"/>
</dbReference>
<keyword evidence="3" id="KW-0479">Metal-binding</keyword>
<dbReference type="SFLD" id="SFLDS00029">
    <property type="entry name" value="Radical_SAM"/>
    <property type="match status" value="1"/>
</dbReference>
<reference evidence="8" key="1">
    <citation type="submission" date="2023-02" db="EMBL/GenBank/DDBJ databases">
        <title>Tahibacter soli sp. nov. isolated from soil.</title>
        <authorList>
            <person name="Baek J.H."/>
            <person name="Lee J.K."/>
            <person name="Choi D.G."/>
            <person name="Jeon C.O."/>
        </authorList>
    </citation>
    <scope>NUCLEOTIDE SEQUENCE</scope>
    <source>
        <strain evidence="8">BL</strain>
    </source>
</reference>
<evidence type="ECO:0000259" key="7">
    <source>
        <dbReference type="Pfam" id="PF04055"/>
    </source>
</evidence>
<dbReference type="EMBL" id="JAOVZO020000023">
    <property type="protein sequence ID" value="MDC8016124.1"/>
    <property type="molecule type" value="Genomic_DNA"/>
</dbReference>
<comment type="caution">
    <text evidence="8">The sequence shown here is derived from an EMBL/GenBank/DDBJ whole genome shotgun (WGS) entry which is preliminary data.</text>
</comment>
<feature type="domain" description="Radical SAM core" evidence="7">
    <location>
        <begin position="3"/>
        <end position="114"/>
    </location>
</feature>
<dbReference type="InterPro" id="IPR007197">
    <property type="entry name" value="rSAM"/>
</dbReference>
<proteinExistence type="predicted"/>
<dbReference type="PANTHER" id="PTHR11228:SF34">
    <property type="entry name" value="TUNGSTEN-CONTAINING ALDEHYDE FERREDOXIN OXIDOREDUCTASE COFACTOR MODIFYING PROTEIN"/>
    <property type="match status" value="1"/>
</dbReference>
<feature type="region of interest" description="Disordered" evidence="6">
    <location>
        <begin position="334"/>
        <end position="353"/>
    </location>
</feature>
<name>A0A9X4BN82_9GAMM</name>
<dbReference type="GO" id="GO:0046872">
    <property type="term" value="F:metal ion binding"/>
    <property type="evidence" value="ECO:0007669"/>
    <property type="project" value="UniProtKB-KW"/>
</dbReference>
<evidence type="ECO:0000313" key="9">
    <source>
        <dbReference type="Proteomes" id="UP001139971"/>
    </source>
</evidence>
<evidence type="ECO:0000256" key="3">
    <source>
        <dbReference type="ARBA" id="ARBA00022723"/>
    </source>
</evidence>
<keyword evidence="9" id="KW-1185">Reference proteome</keyword>
<dbReference type="Gene3D" id="3.20.20.70">
    <property type="entry name" value="Aldolase class I"/>
    <property type="match status" value="1"/>
</dbReference>
<dbReference type="Pfam" id="PF04055">
    <property type="entry name" value="Radical_SAM"/>
    <property type="match status" value="1"/>
</dbReference>
<evidence type="ECO:0000256" key="5">
    <source>
        <dbReference type="ARBA" id="ARBA00023014"/>
    </source>
</evidence>
<dbReference type="GO" id="GO:0003824">
    <property type="term" value="F:catalytic activity"/>
    <property type="evidence" value="ECO:0007669"/>
    <property type="project" value="InterPro"/>
</dbReference>
<dbReference type="SUPFAM" id="SSF102114">
    <property type="entry name" value="Radical SAM enzymes"/>
    <property type="match status" value="1"/>
</dbReference>
<evidence type="ECO:0000313" key="8">
    <source>
        <dbReference type="EMBL" id="MDC8016124.1"/>
    </source>
</evidence>
<dbReference type="InterPro" id="IPR050377">
    <property type="entry name" value="Radical_SAM_PqqE_MftC-like"/>
</dbReference>
<evidence type="ECO:0000256" key="6">
    <source>
        <dbReference type="SAM" id="MobiDB-lite"/>
    </source>
</evidence>
<dbReference type="Proteomes" id="UP001139971">
    <property type="component" value="Unassembled WGS sequence"/>
</dbReference>
<sequence>MLNLTLQCPLRCAHCCYRSDMGRHGCLDVADACRAIDDAARLDGLNQVHFVGGDPFLVPDIMRKALLHAGGHGMHGAATTSAFWARSPARAQAILKPLVEAGLAELVVSYDDAHAAFVPLRNVENAVAAARAFSLRLYVAVTVDAQPRIDAAYLRELLRVAPDDPREKVYEVVVNGTGRAADGDDAAANEAARRRDARVYRGACHSVLQNIQVTHTGKLLPCCGVLPHNDAMAIGDLARGDRVDTALAAAYADPLWTWIALEGPVQVLVQSTADSAQPLAEGDFDGICSACERLFTTPGLLDAARSAVQDKRAHLDAHVEVLRALGLWRAPGDDPAAGAADAQAPAVSPALAG</sequence>
<keyword evidence="4" id="KW-0408">Iron</keyword>
<comment type="cofactor">
    <cofactor evidence="1">
        <name>[4Fe-4S] cluster</name>
        <dbReference type="ChEBI" id="CHEBI:49883"/>
    </cofactor>
</comment>